<feature type="region of interest" description="Disordered" evidence="1">
    <location>
        <begin position="230"/>
        <end position="265"/>
    </location>
</feature>
<organism evidence="3 4">
    <name type="scientific">Solea senegalensis</name>
    <name type="common">Senegalese sole</name>
    <dbReference type="NCBI Taxonomy" id="28829"/>
    <lineage>
        <taxon>Eukaryota</taxon>
        <taxon>Metazoa</taxon>
        <taxon>Chordata</taxon>
        <taxon>Craniata</taxon>
        <taxon>Vertebrata</taxon>
        <taxon>Euteleostomi</taxon>
        <taxon>Actinopterygii</taxon>
        <taxon>Neopterygii</taxon>
        <taxon>Teleostei</taxon>
        <taxon>Neoteleostei</taxon>
        <taxon>Acanthomorphata</taxon>
        <taxon>Carangaria</taxon>
        <taxon>Pleuronectiformes</taxon>
        <taxon>Pleuronectoidei</taxon>
        <taxon>Soleidae</taxon>
        <taxon>Solea</taxon>
    </lineage>
</organism>
<dbReference type="Pfam" id="PF02536">
    <property type="entry name" value="mTERF"/>
    <property type="match status" value="1"/>
</dbReference>
<dbReference type="SMART" id="SM00733">
    <property type="entry name" value="Mterf"/>
    <property type="match status" value="4"/>
</dbReference>
<evidence type="ECO:0000313" key="2">
    <source>
        <dbReference type="EMBL" id="KAG7524385.1"/>
    </source>
</evidence>
<comment type="caution">
    <text evidence="3">The sequence shown here is derived from an EMBL/GenBank/DDBJ whole genome shotgun (WGS) entry which is preliminary data.</text>
</comment>
<sequence length="265" mass="30798">MGFTEPQAEQLHEAVSTVRGASATKHALSTLTALFVLGYNTSSVQKLLLKCPELCTVKEPQLQQRISNLRKLGFVEGSLQRVVAHYPQILTVPVKKVNYVVLFLRERCLFTTMQITDILRDNPAIILEDLGQVEYKFQYVFFRMGIKQREMIKSRLFRFSLDEVRSRHCFLERRGLYQTPDKKGQTTTVNPKLDSILNVNQDTFLTAVAMASAEEYEIFQRLMAREWQEQEKEYDSIEADSDEEEDDEDDEETGGKHGYRKWRKK</sequence>
<gene>
    <name evidence="3" type="ORF">JOB18_011131</name>
</gene>
<dbReference type="Proteomes" id="UP000693946">
    <property type="component" value="Linkage Group LG1"/>
</dbReference>
<evidence type="ECO:0000256" key="1">
    <source>
        <dbReference type="SAM" id="MobiDB-lite"/>
    </source>
</evidence>
<feature type="compositionally biased region" description="Acidic residues" evidence="1">
    <location>
        <begin position="236"/>
        <end position="252"/>
    </location>
</feature>
<evidence type="ECO:0000313" key="4">
    <source>
        <dbReference type="Proteomes" id="UP000693946"/>
    </source>
</evidence>
<reference evidence="3 4" key="1">
    <citation type="journal article" date="2021" name="Sci. Rep.">
        <title>Chromosome anchoring in Senegalese sole (Solea senegalensis) reveals sex-associated markers and genome rearrangements in flatfish.</title>
        <authorList>
            <person name="Guerrero-Cozar I."/>
            <person name="Gomez-Garrido J."/>
            <person name="Berbel C."/>
            <person name="Martinez-Blanch J.F."/>
            <person name="Alioto T."/>
            <person name="Claros M.G."/>
            <person name="Gagnaire P.A."/>
            <person name="Manchado M."/>
        </authorList>
    </citation>
    <scope>NUCLEOTIDE SEQUENCE [LARGE SCALE GENOMIC DNA]</scope>
    <source>
        <strain evidence="3">Sse05_10M</strain>
    </source>
</reference>
<dbReference type="EMBL" id="JAGKHQ010000001">
    <property type="protein sequence ID" value="KAG7524385.1"/>
    <property type="molecule type" value="Genomic_DNA"/>
</dbReference>
<proteinExistence type="predicted"/>
<dbReference type="InterPro" id="IPR003690">
    <property type="entry name" value="MTERF"/>
</dbReference>
<reference evidence="3" key="2">
    <citation type="submission" date="2021-03" db="EMBL/GenBank/DDBJ databases">
        <authorList>
            <person name="Guerrero-Cozar I."/>
            <person name="Gomez-Garrido J."/>
            <person name="Berbel C."/>
            <person name="Martinez-Blanch J.F."/>
            <person name="Alioto T."/>
            <person name="Claros M.G."/>
            <person name="Gagnaire P.A."/>
            <person name="Manchado M."/>
        </authorList>
    </citation>
    <scope>NUCLEOTIDE SEQUENCE</scope>
    <source>
        <strain evidence="3">Sse05_10M</strain>
        <tissue evidence="3">Blood</tissue>
    </source>
</reference>
<keyword evidence="4" id="KW-1185">Reference proteome</keyword>
<accession>A0AAV6T4W1</accession>
<dbReference type="AlphaFoldDB" id="A0AAV6T4W1"/>
<name>A0AAV6T4W1_SOLSE</name>
<protein>
    <submittedName>
        <fullName evidence="2">Transcription termination factor 4, mitochondrial</fullName>
    </submittedName>
</protein>
<dbReference type="GO" id="GO:0003676">
    <property type="term" value="F:nucleic acid binding"/>
    <property type="evidence" value="ECO:0007669"/>
    <property type="project" value="InterPro"/>
</dbReference>
<dbReference type="EMBL" id="JAGKHQ010000001">
    <property type="protein sequence ID" value="KAG7524387.1"/>
    <property type="molecule type" value="Genomic_DNA"/>
</dbReference>
<evidence type="ECO:0000313" key="3">
    <source>
        <dbReference type="EMBL" id="KAG7524387.1"/>
    </source>
</evidence>